<dbReference type="Proteomes" id="UP001269144">
    <property type="component" value="Unassembled WGS sequence"/>
</dbReference>
<keyword evidence="5" id="KW-1185">Reference proteome</keyword>
<evidence type="ECO:0000256" key="2">
    <source>
        <dbReference type="ARBA" id="ARBA00023315"/>
    </source>
</evidence>
<dbReference type="PROSITE" id="PS51186">
    <property type="entry name" value="GNAT"/>
    <property type="match status" value="1"/>
</dbReference>
<protein>
    <submittedName>
        <fullName evidence="4">GNAT family N-acetyltransferase</fullName>
    </submittedName>
</protein>
<comment type="caution">
    <text evidence="4">The sequence shown here is derived from an EMBL/GenBank/DDBJ whole genome shotgun (WGS) entry which is preliminary data.</text>
</comment>
<feature type="domain" description="N-acetyltransferase" evidence="3">
    <location>
        <begin position="10"/>
        <end position="158"/>
    </location>
</feature>
<accession>A0ABU2HPQ1</accession>
<dbReference type="Gene3D" id="3.40.630.30">
    <property type="match status" value="1"/>
</dbReference>
<sequence>MIGNSRIDGFAIRRACPEDEAAIRHCAETAFARYVPRMGRRPAPMDVDFERHIGAGEVHAALDLEQALLGYVILIARPDHLLLDSLAVLPEAKGMGLGKALLAFCEDETRRQGFDEIRLYTNARMTENLTLYPHFGYVETDRRRDEGFDRVFFRKKLG</sequence>
<proteinExistence type="predicted"/>
<dbReference type="PANTHER" id="PTHR43877">
    <property type="entry name" value="AMINOALKYLPHOSPHONATE N-ACETYLTRANSFERASE-RELATED-RELATED"/>
    <property type="match status" value="1"/>
</dbReference>
<name>A0ABU2HPQ1_9RHOB</name>
<dbReference type="InterPro" id="IPR000182">
    <property type="entry name" value="GNAT_dom"/>
</dbReference>
<keyword evidence="1" id="KW-0808">Transferase</keyword>
<dbReference type="CDD" id="cd04301">
    <property type="entry name" value="NAT_SF"/>
    <property type="match status" value="1"/>
</dbReference>
<evidence type="ECO:0000256" key="1">
    <source>
        <dbReference type="ARBA" id="ARBA00022679"/>
    </source>
</evidence>
<gene>
    <name evidence="4" type="ORF">RGQ15_05475</name>
</gene>
<keyword evidence="2" id="KW-0012">Acyltransferase</keyword>
<dbReference type="EMBL" id="JAVQLW010000001">
    <property type="protein sequence ID" value="MDS9467026.1"/>
    <property type="molecule type" value="Genomic_DNA"/>
</dbReference>
<dbReference type="RefSeq" id="WP_311159214.1">
    <property type="nucleotide sequence ID" value="NZ_JAVQLW010000001.1"/>
</dbReference>
<reference evidence="5" key="1">
    <citation type="submission" date="2023-07" db="EMBL/GenBank/DDBJ databases">
        <title>Paracoccus sp. MBLB3053 whole genome sequence.</title>
        <authorList>
            <person name="Hwang C.Y."/>
            <person name="Cho E.-S."/>
            <person name="Seo M.-J."/>
        </authorList>
    </citation>
    <scope>NUCLEOTIDE SEQUENCE [LARGE SCALE GENOMIC DNA]</scope>
    <source>
        <strain evidence="5">MBLB3053</strain>
    </source>
</reference>
<dbReference type="InterPro" id="IPR016181">
    <property type="entry name" value="Acyl_CoA_acyltransferase"/>
</dbReference>
<evidence type="ECO:0000259" key="3">
    <source>
        <dbReference type="PROSITE" id="PS51186"/>
    </source>
</evidence>
<evidence type="ECO:0000313" key="5">
    <source>
        <dbReference type="Proteomes" id="UP001269144"/>
    </source>
</evidence>
<evidence type="ECO:0000313" key="4">
    <source>
        <dbReference type="EMBL" id="MDS9467026.1"/>
    </source>
</evidence>
<dbReference type="Pfam" id="PF00583">
    <property type="entry name" value="Acetyltransf_1"/>
    <property type="match status" value="1"/>
</dbReference>
<organism evidence="4 5">
    <name type="scientific">Paracoccus aurantius</name>
    <dbReference type="NCBI Taxonomy" id="3073814"/>
    <lineage>
        <taxon>Bacteria</taxon>
        <taxon>Pseudomonadati</taxon>
        <taxon>Pseudomonadota</taxon>
        <taxon>Alphaproteobacteria</taxon>
        <taxon>Rhodobacterales</taxon>
        <taxon>Paracoccaceae</taxon>
        <taxon>Paracoccus</taxon>
    </lineage>
</organism>
<dbReference type="SUPFAM" id="SSF55729">
    <property type="entry name" value="Acyl-CoA N-acyltransferases (Nat)"/>
    <property type="match status" value="1"/>
</dbReference>
<dbReference type="InterPro" id="IPR050832">
    <property type="entry name" value="Bact_Acetyltransf"/>
</dbReference>